<dbReference type="eggNOG" id="COG0771">
    <property type="taxonomic scope" value="Bacteria"/>
</dbReference>
<evidence type="ECO:0000256" key="4">
    <source>
        <dbReference type="ARBA" id="ARBA00022598"/>
    </source>
</evidence>
<comment type="subcellular location">
    <subcellularLocation>
        <location evidence="1 7">Cytoplasm</location>
    </subcellularLocation>
</comment>
<dbReference type="Pfam" id="PF08245">
    <property type="entry name" value="Mur_ligase_M"/>
    <property type="match status" value="1"/>
</dbReference>
<comment type="catalytic activity">
    <reaction evidence="7">
        <text>UDP-N-acetyl-alpha-D-muramoyl-L-alanine + D-glutamate + ATP = UDP-N-acetyl-alpha-D-muramoyl-L-alanyl-D-glutamate + ADP + phosphate + H(+)</text>
        <dbReference type="Rhea" id="RHEA:16429"/>
        <dbReference type="ChEBI" id="CHEBI:15378"/>
        <dbReference type="ChEBI" id="CHEBI:29986"/>
        <dbReference type="ChEBI" id="CHEBI:30616"/>
        <dbReference type="ChEBI" id="CHEBI:43474"/>
        <dbReference type="ChEBI" id="CHEBI:83898"/>
        <dbReference type="ChEBI" id="CHEBI:83900"/>
        <dbReference type="ChEBI" id="CHEBI:456216"/>
        <dbReference type="EC" id="6.3.2.9"/>
    </reaction>
</comment>
<dbReference type="OrthoDB" id="9809796at2"/>
<dbReference type="InterPro" id="IPR013221">
    <property type="entry name" value="Mur_ligase_cen"/>
</dbReference>
<keyword evidence="7" id="KW-0131">Cell cycle</keyword>
<evidence type="ECO:0000259" key="8">
    <source>
        <dbReference type="Pfam" id="PF08245"/>
    </source>
</evidence>
<comment type="caution">
    <text evidence="9">The sequence shown here is derived from an EMBL/GenBank/DDBJ whole genome shotgun (WGS) entry which is preliminary data.</text>
</comment>
<keyword evidence="7" id="KW-0133">Cell shape</keyword>
<evidence type="ECO:0000256" key="2">
    <source>
        <dbReference type="ARBA" id="ARBA00004752"/>
    </source>
</evidence>
<keyword evidence="3 7" id="KW-0963">Cytoplasm</keyword>
<dbReference type="AlphaFoldDB" id="F7Q1C8"/>
<dbReference type="InterPro" id="IPR036565">
    <property type="entry name" value="Mur-like_cat_sf"/>
</dbReference>
<dbReference type="PANTHER" id="PTHR43692">
    <property type="entry name" value="UDP-N-ACETYLMURAMOYLALANINE--D-GLUTAMATE LIGASE"/>
    <property type="match status" value="1"/>
</dbReference>
<dbReference type="Gene3D" id="3.90.190.20">
    <property type="entry name" value="Mur ligase, C-terminal domain"/>
    <property type="match status" value="1"/>
</dbReference>
<keyword evidence="5 7" id="KW-0547">Nucleotide-binding</keyword>
<keyword evidence="10" id="KW-1185">Reference proteome</keyword>
<evidence type="ECO:0000256" key="7">
    <source>
        <dbReference type="HAMAP-Rule" id="MF_00639"/>
    </source>
</evidence>
<evidence type="ECO:0000256" key="1">
    <source>
        <dbReference type="ARBA" id="ARBA00004496"/>
    </source>
</evidence>
<dbReference type="NCBIfam" id="TIGR01087">
    <property type="entry name" value="murD"/>
    <property type="match status" value="1"/>
</dbReference>
<evidence type="ECO:0000256" key="3">
    <source>
        <dbReference type="ARBA" id="ARBA00022490"/>
    </source>
</evidence>
<dbReference type="RefSeq" id="WP_008825740.1">
    <property type="nucleotide sequence ID" value="NZ_AFNU02000003.1"/>
</dbReference>
<dbReference type="EC" id="6.3.2.9" evidence="7"/>
<evidence type="ECO:0000313" key="10">
    <source>
        <dbReference type="Proteomes" id="UP000005707"/>
    </source>
</evidence>
<dbReference type="Gene3D" id="3.40.50.720">
    <property type="entry name" value="NAD(P)-binding Rossmann-like Domain"/>
    <property type="match status" value="1"/>
</dbReference>
<reference evidence="9 10" key="2">
    <citation type="journal article" date="2013" name="PLoS ONE">
        <title>INDIGO - INtegrated Data Warehouse of MIcrobial GenOmes with Examples from the Red Sea Extremophiles.</title>
        <authorList>
            <person name="Alam I."/>
            <person name="Antunes A."/>
            <person name="Kamau A.A."/>
            <person name="Ba Alawi W."/>
            <person name="Kalkatawi M."/>
            <person name="Stingl U."/>
            <person name="Bajic V.B."/>
        </authorList>
    </citation>
    <scope>NUCLEOTIDE SEQUENCE [LARGE SCALE GENOMIC DNA]</scope>
    <source>
        <strain evidence="9 10">SSD-17B</strain>
    </source>
</reference>
<feature type="domain" description="Mur ligase central" evidence="8">
    <location>
        <begin position="121"/>
        <end position="293"/>
    </location>
</feature>
<dbReference type="GO" id="GO:0051301">
    <property type="term" value="P:cell division"/>
    <property type="evidence" value="ECO:0007669"/>
    <property type="project" value="UniProtKB-KW"/>
</dbReference>
<reference evidence="9 10" key="1">
    <citation type="journal article" date="2011" name="J. Bacteriol.">
        <title>Genome sequence of Haloplasma contractile, an unusual contractile bacterium from a deep-sea anoxic brine lake.</title>
        <authorList>
            <person name="Antunes A."/>
            <person name="Alam I."/>
            <person name="El Dorry H."/>
            <person name="Siam R."/>
            <person name="Robertson A."/>
            <person name="Bajic V.B."/>
            <person name="Stingl U."/>
        </authorList>
    </citation>
    <scope>NUCLEOTIDE SEQUENCE [LARGE SCALE GENOMIC DNA]</scope>
    <source>
        <strain evidence="9 10">SSD-17B</strain>
    </source>
</reference>
<dbReference type="Proteomes" id="UP000005707">
    <property type="component" value="Unassembled WGS sequence"/>
</dbReference>
<dbReference type="STRING" id="1033810.HLPCO_001187"/>
<protein>
    <recommendedName>
        <fullName evidence="7">UDP-N-acetylmuramoylalanine--D-glutamate ligase</fullName>
        <ecNumber evidence="7">6.3.2.9</ecNumber>
    </recommendedName>
    <alternativeName>
        <fullName evidence="7">D-glutamic acid-adding enzyme</fullName>
    </alternativeName>
    <alternativeName>
        <fullName evidence="7">UDP-N-acetylmuramoyl-L-alanyl-D-glutamate synthetase</fullName>
    </alternativeName>
</protein>
<name>F7Q1C8_9MOLU</name>
<keyword evidence="7" id="KW-0961">Cell wall biogenesis/degradation</keyword>
<comment type="similarity">
    <text evidence="7">Belongs to the MurCDEF family.</text>
</comment>
<dbReference type="InterPro" id="IPR036615">
    <property type="entry name" value="Mur_ligase_C_dom_sf"/>
</dbReference>
<dbReference type="UniPathway" id="UPA00219"/>
<evidence type="ECO:0000256" key="5">
    <source>
        <dbReference type="ARBA" id="ARBA00022741"/>
    </source>
</evidence>
<dbReference type="HAMAP" id="MF_00639">
    <property type="entry name" value="MurD"/>
    <property type="match status" value="1"/>
</dbReference>
<dbReference type="EMBL" id="AFNU02000003">
    <property type="protein sequence ID" value="ERJ12847.1"/>
    <property type="molecule type" value="Genomic_DNA"/>
</dbReference>
<feature type="binding site" evidence="7">
    <location>
        <begin position="123"/>
        <end position="129"/>
    </location>
    <ligand>
        <name>ATP</name>
        <dbReference type="ChEBI" id="CHEBI:30616"/>
    </ligand>
</feature>
<keyword evidence="6 7" id="KW-0067">ATP-binding</keyword>
<accession>F7Q1C8</accession>
<comment type="pathway">
    <text evidence="2 7">Cell wall biogenesis; peptidoglycan biosynthesis.</text>
</comment>
<dbReference type="FunCoup" id="F7Q1C8">
    <property type="interactions" value="353"/>
</dbReference>
<dbReference type="GO" id="GO:0005524">
    <property type="term" value="F:ATP binding"/>
    <property type="evidence" value="ECO:0007669"/>
    <property type="project" value="UniProtKB-UniRule"/>
</dbReference>
<evidence type="ECO:0000256" key="6">
    <source>
        <dbReference type="ARBA" id="ARBA00022840"/>
    </source>
</evidence>
<gene>
    <name evidence="7 9" type="primary">murD</name>
    <name evidence="9" type="ORF">HLPCO_001187</name>
</gene>
<dbReference type="Pfam" id="PF21799">
    <property type="entry name" value="MurD-like_N"/>
    <property type="match status" value="1"/>
</dbReference>
<dbReference type="SUPFAM" id="SSF53244">
    <property type="entry name" value="MurD-like peptide ligases, peptide-binding domain"/>
    <property type="match status" value="1"/>
</dbReference>
<dbReference type="InterPro" id="IPR005762">
    <property type="entry name" value="MurD"/>
</dbReference>
<sequence length="451" mass="51081">MLERKLILNKDIVNVFVLGLGKSGLATLKLLQRFNVVVFATDQKEISEEIKQNFPKVIFLDYDYSKELAVYYDLIIKSPGIKHNIPHLKKALEFNVPIITEIELAYYYLRITKNHKTIIGITGTNGKTTTTSLITRILKEADFKAKSVGNIGYCFSDAVNEENADDYYVTELSSFQLMDVIDFKPNIAVLLNISKAHIDYHDNFDDYISAKANILKNLKGYDHLVYNADDEIVCSLVRSINCIKIPFSYQDEVEGAYYYYGALYYDNKKIIHEDELKLIGKHNISNALASIAVSKVLGCHDLTIRRVLTEFTGLDHRIQFIRELNDVKYYNDSKSTNISSTLSALNAMSHKTTLLLGGLDRGQNFTEIMLNPNVNQVIAFGDTKERIQKCAAMNNISCFMVDRVVDAVLKAYEISGKHEAVLLSPACASWDQYNSYQARGADFIKSVNELE</sequence>
<dbReference type="GO" id="GO:0009252">
    <property type="term" value="P:peptidoglycan biosynthetic process"/>
    <property type="evidence" value="ECO:0007669"/>
    <property type="project" value="UniProtKB-UniRule"/>
</dbReference>
<dbReference type="GO" id="GO:0071555">
    <property type="term" value="P:cell wall organization"/>
    <property type="evidence" value="ECO:0007669"/>
    <property type="project" value="UniProtKB-KW"/>
</dbReference>
<keyword evidence="7" id="KW-0573">Peptidoglycan synthesis</keyword>
<proteinExistence type="inferred from homology"/>
<keyword evidence="4 7" id="KW-0436">Ligase</keyword>
<dbReference type="GO" id="GO:0008360">
    <property type="term" value="P:regulation of cell shape"/>
    <property type="evidence" value="ECO:0007669"/>
    <property type="project" value="UniProtKB-KW"/>
</dbReference>
<dbReference type="GO" id="GO:0005737">
    <property type="term" value="C:cytoplasm"/>
    <property type="evidence" value="ECO:0007669"/>
    <property type="project" value="UniProtKB-SubCell"/>
</dbReference>
<dbReference type="GO" id="GO:0008764">
    <property type="term" value="F:UDP-N-acetylmuramoylalanine-D-glutamate ligase activity"/>
    <property type="evidence" value="ECO:0007669"/>
    <property type="project" value="UniProtKB-UniRule"/>
</dbReference>
<dbReference type="SUPFAM" id="SSF51984">
    <property type="entry name" value="MurCD N-terminal domain"/>
    <property type="match status" value="1"/>
</dbReference>
<organism evidence="9 10">
    <name type="scientific">Haloplasma contractile SSD-17B</name>
    <dbReference type="NCBI Taxonomy" id="1033810"/>
    <lineage>
        <taxon>Bacteria</taxon>
        <taxon>Bacillati</taxon>
        <taxon>Mycoplasmatota</taxon>
        <taxon>Mollicutes</taxon>
        <taxon>Haloplasmatales</taxon>
        <taxon>Haloplasmataceae</taxon>
        <taxon>Haloplasma</taxon>
    </lineage>
</organism>
<evidence type="ECO:0000313" key="9">
    <source>
        <dbReference type="EMBL" id="ERJ12847.1"/>
    </source>
</evidence>
<dbReference type="Gene3D" id="3.40.1190.10">
    <property type="entry name" value="Mur-like, catalytic domain"/>
    <property type="match status" value="1"/>
</dbReference>
<dbReference type="InParanoid" id="F7Q1C8"/>
<dbReference type="PANTHER" id="PTHR43692:SF1">
    <property type="entry name" value="UDP-N-ACETYLMURAMOYLALANINE--D-GLUTAMATE LIGASE"/>
    <property type="match status" value="1"/>
</dbReference>
<comment type="function">
    <text evidence="7">Cell wall formation. Catalyzes the addition of glutamate to the nucleotide precursor UDP-N-acetylmuramoyl-L-alanine (UMA).</text>
</comment>
<keyword evidence="7" id="KW-0132">Cell division</keyword>
<dbReference type="SUPFAM" id="SSF53623">
    <property type="entry name" value="MurD-like peptide ligases, catalytic domain"/>
    <property type="match status" value="1"/>
</dbReference>